<dbReference type="AlphaFoldDB" id="A0A1I6HMG2"/>
<name>A0A1I6HMG2_9EURY</name>
<dbReference type="InterPro" id="IPR032816">
    <property type="entry name" value="VTT_dom"/>
</dbReference>
<organism evidence="2 3">
    <name type="scientific">Halogeometricum limi</name>
    <dbReference type="NCBI Taxonomy" id="555875"/>
    <lineage>
        <taxon>Archaea</taxon>
        <taxon>Methanobacteriati</taxon>
        <taxon>Methanobacteriota</taxon>
        <taxon>Stenosarchaea group</taxon>
        <taxon>Halobacteria</taxon>
        <taxon>Halobacteriales</taxon>
        <taxon>Haloferacaceae</taxon>
        <taxon>Halogeometricum</taxon>
    </lineage>
</organism>
<dbReference type="Proteomes" id="UP000243250">
    <property type="component" value="Unassembled WGS sequence"/>
</dbReference>
<evidence type="ECO:0000313" key="3">
    <source>
        <dbReference type="Proteomes" id="UP000243250"/>
    </source>
</evidence>
<gene>
    <name evidence="2" type="ORF">SAMN04488124_2401</name>
</gene>
<dbReference type="Pfam" id="PF09335">
    <property type="entry name" value="VTT_dom"/>
    <property type="match status" value="1"/>
</dbReference>
<feature type="domain" description="VTT" evidence="1">
    <location>
        <begin position="61"/>
        <end position="170"/>
    </location>
</feature>
<proteinExistence type="predicted"/>
<protein>
    <submittedName>
        <fullName evidence="2">Uncharacterized membrane protein YdjX, TVP38/TMEM64 family, SNARE-associated domain</fullName>
    </submittedName>
</protein>
<dbReference type="EMBL" id="FOYS01000003">
    <property type="protein sequence ID" value="SFR55663.1"/>
    <property type="molecule type" value="Genomic_DNA"/>
</dbReference>
<dbReference type="OrthoDB" id="293407at2157"/>
<evidence type="ECO:0000259" key="1">
    <source>
        <dbReference type="Pfam" id="PF09335"/>
    </source>
</evidence>
<evidence type="ECO:0000313" key="2">
    <source>
        <dbReference type="EMBL" id="SFR55663.1"/>
    </source>
</evidence>
<dbReference type="RefSeq" id="WP_089881019.1">
    <property type="nucleotide sequence ID" value="NZ_FOYS01000003.1"/>
</dbReference>
<reference evidence="3" key="1">
    <citation type="submission" date="2016-10" db="EMBL/GenBank/DDBJ databases">
        <authorList>
            <person name="Varghese N."/>
            <person name="Submissions S."/>
        </authorList>
    </citation>
    <scope>NUCLEOTIDE SEQUENCE [LARGE SCALE GENOMIC DNA]</scope>
    <source>
        <strain evidence="3">CGMCC 1.8711</strain>
    </source>
</reference>
<sequence>MKRPRVDARVAVGLSVLVVAALAAVSSPDVVLAHATWLAADPVRLAAATLVLAVVRPFLAWPTTLLAVVVGFGFGLPGLPFALCLIVLTSVPPFLFAKRYGRTGRLAAAGESFVERTGDLRSVVASRLVPAPSDVVSVGAGVAGVRLRWFALGTAIGEAPWAVAGVLAGASAETLAAGDVAGAIDARVVVVAGLVASVLLVPVAYEWYGERTDAEADGDAA</sequence>
<accession>A0A1I6HMG2</accession>
<keyword evidence="3" id="KW-1185">Reference proteome</keyword>
<dbReference type="STRING" id="555875.SAMN04488124_2401"/>